<dbReference type="NCBIfam" id="TIGR04046">
    <property type="entry name" value="MSMEG_0569_nitr"/>
    <property type="match status" value="1"/>
</dbReference>
<dbReference type="InterPro" id="IPR036188">
    <property type="entry name" value="FAD/NAD-bd_sf"/>
</dbReference>
<dbReference type="InterPro" id="IPR050982">
    <property type="entry name" value="Auxin_biosynth/cation_transpt"/>
</dbReference>
<dbReference type="PANTHER" id="PTHR43539">
    <property type="entry name" value="FLAVIN-BINDING MONOOXYGENASE-LIKE PROTEIN (AFU_ORTHOLOGUE AFUA_4G09220)"/>
    <property type="match status" value="1"/>
</dbReference>
<reference evidence="3" key="1">
    <citation type="submission" date="2020-05" db="EMBL/GenBank/DDBJ databases">
        <authorList>
            <person name="Chiriac C."/>
            <person name="Salcher M."/>
            <person name="Ghai R."/>
            <person name="Kavagutti S V."/>
        </authorList>
    </citation>
    <scope>NUCLEOTIDE SEQUENCE</scope>
</reference>
<evidence type="ECO:0000313" key="3">
    <source>
        <dbReference type="EMBL" id="CAB4915624.1"/>
    </source>
</evidence>
<gene>
    <name evidence="3" type="ORF">UFOPK3564_01544</name>
</gene>
<proteinExistence type="predicted"/>
<dbReference type="PANTHER" id="PTHR43539:SF78">
    <property type="entry name" value="FLAVIN-CONTAINING MONOOXYGENASE"/>
    <property type="match status" value="1"/>
</dbReference>
<accession>A0A6J7H7R0</accession>
<dbReference type="GO" id="GO:0050660">
    <property type="term" value="F:flavin adenine dinucleotide binding"/>
    <property type="evidence" value="ECO:0007669"/>
    <property type="project" value="TreeGrafter"/>
</dbReference>
<dbReference type="InterPro" id="IPR023846">
    <property type="entry name" value="CHP04042_MSMEG0570"/>
</dbReference>
<dbReference type="SUPFAM" id="SSF51971">
    <property type="entry name" value="Nucleotide-binding domain"/>
    <property type="match status" value="1"/>
</dbReference>
<dbReference type="Pfam" id="PF13738">
    <property type="entry name" value="Pyr_redox_3"/>
    <property type="match status" value="1"/>
</dbReference>
<name>A0A6J7H7R0_9ZZZZ</name>
<feature type="region of interest" description="Disordered" evidence="2">
    <location>
        <begin position="226"/>
        <end position="246"/>
    </location>
</feature>
<dbReference type="NCBIfam" id="TIGR04042">
    <property type="entry name" value="MSMEG_0570_fam"/>
    <property type="match status" value="1"/>
</dbReference>
<keyword evidence="1" id="KW-0560">Oxidoreductase</keyword>
<dbReference type="Gene3D" id="3.50.50.60">
    <property type="entry name" value="FAD/NAD(P)-binding domain"/>
    <property type="match status" value="2"/>
</dbReference>
<dbReference type="SUPFAM" id="SSF51905">
    <property type="entry name" value="FAD/NAD(P)-binding domain"/>
    <property type="match status" value="1"/>
</dbReference>
<dbReference type="PRINTS" id="PR00411">
    <property type="entry name" value="PNDRDTASEI"/>
</dbReference>
<sequence>MPEVHFQVSWPDGHVQRCTSPSRAIEAHLAPGATYPVAEFVRRVDAGMDAASERVRQQYGMACTAAMAQKEAVARAAEEHASAADGSHPPTVHVHYLRRGAAGRSASQRPFRGAPAAKLSGHVPVVVVGGGQAGLSMSWSLREQDVEHVVLERHTVAHSWKEDRWESFCLVTPNWQCTLPGHPYAGDDPTGFMLRDEIVEYVESYAASFRAPVHEGVTVTSVEPRGVGTDRAASRPAGAARDSSTAPSAADVVDGVLAAAPDGYVVRTTAGDLTCDAVVLAVGGYHVPTVPRMAERLPSTVTQIHSSRYRSASPLPDGAVLVVGSGQSGAQIAEDLHLAGREVHLAVGTAPRVARSYRGRDVVAWLHDSGHYDLPIEEHKEGLGARHEANHYVTGRDGGRDIDLRRFALEGMTLHGRLAALEVDGTATFAGDLRRNLDAADAVSERIKDAVDAWIAAQGVQAPEEDRYVPVWEPGTDGGGTLDLAAAGITTVIWSTGFRSDWSWVKVPAFDGSGYPTHHRGVTSVPGLFVLGLPWQHTWGSGRFAGVARDAGYLAPRVAAVTAAAATAG</sequence>
<protein>
    <submittedName>
        <fullName evidence="3">Unannotated protein</fullName>
    </submittedName>
</protein>
<dbReference type="InterPro" id="IPR024000">
    <property type="entry name" value="CHP04046_FMN-dependent"/>
</dbReference>
<dbReference type="GO" id="GO:0004497">
    <property type="term" value="F:monooxygenase activity"/>
    <property type="evidence" value="ECO:0007669"/>
    <property type="project" value="TreeGrafter"/>
</dbReference>
<dbReference type="EMBL" id="CAFBMK010000079">
    <property type="protein sequence ID" value="CAB4915624.1"/>
    <property type="molecule type" value="Genomic_DNA"/>
</dbReference>
<dbReference type="AlphaFoldDB" id="A0A6J7H7R0"/>
<organism evidence="3">
    <name type="scientific">freshwater metagenome</name>
    <dbReference type="NCBI Taxonomy" id="449393"/>
    <lineage>
        <taxon>unclassified sequences</taxon>
        <taxon>metagenomes</taxon>
        <taxon>ecological metagenomes</taxon>
    </lineage>
</organism>
<evidence type="ECO:0000256" key="1">
    <source>
        <dbReference type="ARBA" id="ARBA00023002"/>
    </source>
</evidence>
<evidence type="ECO:0000256" key="2">
    <source>
        <dbReference type="SAM" id="MobiDB-lite"/>
    </source>
</evidence>